<evidence type="ECO:0000313" key="1">
    <source>
        <dbReference type="EMBL" id="CAK0804586.1"/>
    </source>
</evidence>
<organism evidence="1 2">
    <name type="scientific">Prorocentrum cordatum</name>
    <dbReference type="NCBI Taxonomy" id="2364126"/>
    <lineage>
        <taxon>Eukaryota</taxon>
        <taxon>Sar</taxon>
        <taxon>Alveolata</taxon>
        <taxon>Dinophyceae</taxon>
        <taxon>Prorocentrales</taxon>
        <taxon>Prorocentraceae</taxon>
        <taxon>Prorocentrum</taxon>
    </lineage>
</organism>
<feature type="non-terminal residue" evidence="1">
    <location>
        <position position="1"/>
    </location>
</feature>
<comment type="caution">
    <text evidence="1">The sequence shown here is derived from an EMBL/GenBank/DDBJ whole genome shotgun (WGS) entry which is preliminary data.</text>
</comment>
<sequence length="279" mass="29577">PQDLTDEGRCQAGRQALALLKRRPPHEPPRPAEVEAVAIVCELVPELEAKAFRLFAKQMELLASAGQLDSGIWLCVSGAPAKLRLALLDRVADAGGAAALEACGIGAGAVLGACADFAVEDAASARSPRERGGPRAQAFRVLRLVASSPVEGADVGDARRGLALLRVFGRALGRAGLAALHPLLRDMQQRPCEYHWVDYVALADALAEAGGPDEPCWDVLAVALVNYWDALDRRALLRSLTGAPAALASVPEPFQRALARQCEQRSDVFQRVGAEGLAR</sequence>
<gene>
    <name evidence="1" type="ORF">PCOR1329_LOCUS11342</name>
</gene>
<name>A0ABN9QFV1_9DINO</name>
<proteinExistence type="predicted"/>
<accession>A0ABN9QFV1</accession>
<evidence type="ECO:0000313" key="2">
    <source>
        <dbReference type="Proteomes" id="UP001189429"/>
    </source>
</evidence>
<dbReference type="Proteomes" id="UP001189429">
    <property type="component" value="Unassembled WGS sequence"/>
</dbReference>
<evidence type="ECO:0008006" key="3">
    <source>
        <dbReference type="Google" id="ProtNLM"/>
    </source>
</evidence>
<dbReference type="EMBL" id="CAUYUJ010003272">
    <property type="protein sequence ID" value="CAK0804586.1"/>
    <property type="molecule type" value="Genomic_DNA"/>
</dbReference>
<reference evidence="1" key="1">
    <citation type="submission" date="2023-10" db="EMBL/GenBank/DDBJ databases">
        <authorList>
            <person name="Chen Y."/>
            <person name="Shah S."/>
            <person name="Dougan E. K."/>
            <person name="Thang M."/>
            <person name="Chan C."/>
        </authorList>
    </citation>
    <scope>NUCLEOTIDE SEQUENCE [LARGE SCALE GENOMIC DNA]</scope>
</reference>
<keyword evidence="2" id="KW-1185">Reference proteome</keyword>
<feature type="non-terminal residue" evidence="1">
    <location>
        <position position="279"/>
    </location>
</feature>
<protein>
    <recommendedName>
        <fullName evidence="3">Nuclear pore complex protein Nup85</fullName>
    </recommendedName>
</protein>